<organism evidence="1 2">
    <name type="scientific">Megasphaera hexanoica</name>
    <dbReference type="NCBI Taxonomy" id="1675036"/>
    <lineage>
        <taxon>Bacteria</taxon>
        <taxon>Bacillati</taxon>
        <taxon>Bacillota</taxon>
        <taxon>Negativicutes</taxon>
        <taxon>Veillonellales</taxon>
        <taxon>Veillonellaceae</taxon>
        <taxon>Megasphaera</taxon>
    </lineage>
</organism>
<evidence type="ECO:0000313" key="1">
    <source>
        <dbReference type="EMBL" id="NME29140.1"/>
    </source>
</evidence>
<evidence type="ECO:0000313" key="2">
    <source>
        <dbReference type="Proteomes" id="UP000591071"/>
    </source>
</evidence>
<comment type="caution">
    <text evidence="1">The sequence shown here is derived from an EMBL/GenBank/DDBJ whole genome shotgun (WGS) entry which is preliminary data.</text>
</comment>
<protein>
    <submittedName>
        <fullName evidence="1">Uncharacterized protein</fullName>
    </submittedName>
</protein>
<dbReference type="RefSeq" id="WP_170087995.1">
    <property type="nucleotide sequence ID" value="NZ_JABAFG010000021.1"/>
</dbReference>
<dbReference type="Proteomes" id="UP000591071">
    <property type="component" value="Unassembled WGS sequence"/>
</dbReference>
<sequence length="71" mass="8030">MTEQTRKMIALGRFEQALAAGGKYFQLKLINDETVEVTDLESQAVKHVNIACDNVPAMLFDILRQAADWMM</sequence>
<gene>
    <name evidence="1" type="ORF">HF872_11000</name>
</gene>
<reference evidence="1 2" key="1">
    <citation type="submission" date="2020-04" db="EMBL/GenBank/DDBJ databases">
        <authorList>
            <person name="Hitch T.C.A."/>
            <person name="Wylensek D."/>
            <person name="Clavel T."/>
        </authorList>
    </citation>
    <scope>NUCLEOTIDE SEQUENCE [LARGE SCALE GENOMIC DNA]</scope>
    <source>
        <strain evidence="1 2">Oil-RF-744-FAT-WT-6-1</strain>
    </source>
</reference>
<dbReference type="EMBL" id="JABAFG010000021">
    <property type="protein sequence ID" value="NME29140.1"/>
    <property type="molecule type" value="Genomic_DNA"/>
</dbReference>
<dbReference type="AlphaFoldDB" id="A0A848BV77"/>
<name>A0A848BV77_9FIRM</name>
<proteinExistence type="predicted"/>
<accession>A0A848BV77</accession>